<reference evidence="8" key="1">
    <citation type="submission" date="2023-06" db="EMBL/GenBank/DDBJ databases">
        <title>Reference genome for the Northern bat (Eptesicus nilssonii), a most northern bat species.</title>
        <authorList>
            <person name="Laine V.N."/>
            <person name="Pulliainen A.T."/>
            <person name="Lilley T.M."/>
        </authorList>
    </citation>
    <scope>NUCLEOTIDE SEQUENCE</scope>
    <source>
        <strain evidence="8">BLF_Eptnil</strain>
        <tissue evidence="8">Kidney</tissue>
    </source>
</reference>
<accession>A0AA40LU10</accession>
<evidence type="ECO:0000256" key="2">
    <source>
        <dbReference type="ARBA" id="ARBA00005771"/>
    </source>
</evidence>
<dbReference type="GO" id="GO:0051923">
    <property type="term" value="P:sulfation"/>
    <property type="evidence" value="ECO:0007669"/>
    <property type="project" value="UniProtKB-ARBA"/>
</dbReference>
<dbReference type="GO" id="GO:0004062">
    <property type="term" value="F:aryl sulfotransferase activity"/>
    <property type="evidence" value="ECO:0007669"/>
    <property type="project" value="UniProtKB-ARBA"/>
</dbReference>
<evidence type="ECO:0000256" key="5">
    <source>
        <dbReference type="ARBA" id="ARBA00048219"/>
    </source>
</evidence>
<dbReference type="InterPro" id="IPR000863">
    <property type="entry name" value="Sulfotransferase_dom"/>
</dbReference>
<keyword evidence="4 6" id="KW-0808">Transferase</keyword>
<evidence type="ECO:0000256" key="3">
    <source>
        <dbReference type="ARBA" id="ARBA00022490"/>
    </source>
</evidence>
<protein>
    <recommendedName>
        <fullName evidence="6">Sulfotransferase</fullName>
        <ecNumber evidence="6">2.8.2.-</ecNumber>
    </recommendedName>
</protein>
<evidence type="ECO:0000256" key="1">
    <source>
        <dbReference type="ARBA" id="ARBA00004496"/>
    </source>
</evidence>
<name>A0AA40LU10_CNENI</name>
<dbReference type="InterPro" id="IPR027417">
    <property type="entry name" value="P-loop_NTPase"/>
</dbReference>
<evidence type="ECO:0000256" key="4">
    <source>
        <dbReference type="ARBA" id="ARBA00022679"/>
    </source>
</evidence>
<dbReference type="EMBL" id="JAULJE010000002">
    <property type="protein sequence ID" value="KAK1345870.1"/>
    <property type="molecule type" value="Genomic_DNA"/>
</dbReference>
<dbReference type="SUPFAM" id="SSF52540">
    <property type="entry name" value="P-loop containing nucleoside triphosphate hydrolases"/>
    <property type="match status" value="1"/>
</dbReference>
<feature type="domain" description="Sulfotransferase" evidence="7">
    <location>
        <begin position="107"/>
        <end position="344"/>
    </location>
</feature>
<dbReference type="FunFam" id="3.40.50.300:FF:000433">
    <property type="entry name" value="Estrogen sulfotransferase"/>
    <property type="match status" value="1"/>
</dbReference>
<gene>
    <name evidence="8" type="ORF">QTO34_008335</name>
</gene>
<evidence type="ECO:0000313" key="9">
    <source>
        <dbReference type="Proteomes" id="UP001177744"/>
    </source>
</evidence>
<evidence type="ECO:0000259" key="7">
    <source>
        <dbReference type="Pfam" id="PF00685"/>
    </source>
</evidence>
<comment type="catalytic activity">
    <reaction evidence="5">
        <text>4-ethylphenol + 3'-phosphoadenylyl sulfate = 4-ethylphenyl sulfate + adenosine 3',5'-bisphosphate + H(+)</text>
        <dbReference type="Rhea" id="RHEA:70607"/>
        <dbReference type="ChEBI" id="CHEBI:15378"/>
        <dbReference type="ChEBI" id="CHEBI:49584"/>
        <dbReference type="ChEBI" id="CHEBI:58339"/>
        <dbReference type="ChEBI" id="CHEBI:58343"/>
        <dbReference type="ChEBI" id="CHEBI:133681"/>
    </reaction>
    <physiologicalReaction direction="left-to-right" evidence="5">
        <dbReference type="Rhea" id="RHEA:70608"/>
    </physiologicalReaction>
</comment>
<dbReference type="Gene3D" id="3.40.50.300">
    <property type="entry name" value="P-loop containing nucleotide triphosphate hydrolases"/>
    <property type="match status" value="1"/>
</dbReference>
<comment type="subcellular location">
    <subcellularLocation>
        <location evidence="1">Cytoplasm</location>
    </subcellularLocation>
</comment>
<comment type="similarity">
    <text evidence="2 6">Belongs to the sulfotransferase 1 family.</text>
</comment>
<comment type="caution">
    <text evidence="8">The sequence shown here is derived from an EMBL/GenBank/DDBJ whole genome shotgun (WGS) entry which is preliminary data.</text>
</comment>
<dbReference type="GO" id="GO:0005737">
    <property type="term" value="C:cytoplasm"/>
    <property type="evidence" value="ECO:0007669"/>
    <property type="project" value="UniProtKB-SubCell"/>
</dbReference>
<evidence type="ECO:0000313" key="8">
    <source>
        <dbReference type="EMBL" id="KAK1345870.1"/>
    </source>
</evidence>
<dbReference type="EC" id="2.8.2.-" evidence="6"/>
<dbReference type="PANTHER" id="PTHR11783">
    <property type="entry name" value="SULFOTRANSFERASE SULT"/>
    <property type="match status" value="1"/>
</dbReference>
<sequence length="352" mass="41611">MTAVDQHSLKPEWGFEEYYTESLSFLHRIIWTVYHSVMASSKGDDSEFFSRVHGILMYKDFVKYWDDVETFQARSDDTVIITFPNLVSLPMSNLFLSPNNDRLSLNGTTWLSEIVDMIFKDGDVEKCKRDAIFNRIPFLECRKEEMMNGVKQLKEMASPRIVKTHLPAQLLPASFWEKNCKMIYLCRNAKDVAVSFYYFFQMVAGHPNPGTFPEFVEKFMDGDVPYGSWYEHVKSWWELRKNPHLLFLFYEDMKEDIRREVIKVIQFLGRESSKELVDKIVQHTSFQEMKNNPSTNYTLLPDEIMNQKISPFMRKGIIGDWKNHFPEALNKKFDMHYEQQMKGSTLKLRTEI</sequence>
<dbReference type="Pfam" id="PF00685">
    <property type="entry name" value="Sulfotransfer_1"/>
    <property type="match status" value="1"/>
</dbReference>
<keyword evidence="9" id="KW-1185">Reference proteome</keyword>
<dbReference type="AlphaFoldDB" id="A0AA40LU10"/>
<keyword evidence="3" id="KW-0963">Cytoplasm</keyword>
<proteinExistence type="inferred from homology"/>
<evidence type="ECO:0000256" key="6">
    <source>
        <dbReference type="RuleBase" id="RU361155"/>
    </source>
</evidence>
<organism evidence="8 9">
    <name type="scientific">Cnephaeus nilssonii</name>
    <name type="common">Northern bat</name>
    <name type="synonym">Eptesicus nilssonii</name>
    <dbReference type="NCBI Taxonomy" id="3371016"/>
    <lineage>
        <taxon>Eukaryota</taxon>
        <taxon>Metazoa</taxon>
        <taxon>Chordata</taxon>
        <taxon>Craniata</taxon>
        <taxon>Vertebrata</taxon>
        <taxon>Euteleostomi</taxon>
        <taxon>Mammalia</taxon>
        <taxon>Eutheria</taxon>
        <taxon>Laurasiatheria</taxon>
        <taxon>Chiroptera</taxon>
        <taxon>Yangochiroptera</taxon>
        <taxon>Vespertilionidae</taxon>
        <taxon>Cnephaeus</taxon>
    </lineage>
</organism>
<dbReference type="Proteomes" id="UP001177744">
    <property type="component" value="Unassembled WGS sequence"/>
</dbReference>